<feature type="binding site" evidence="2">
    <location>
        <position position="58"/>
    </location>
    <ligand>
        <name>substrate</name>
    </ligand>
</feature>
<dbReference type="Pfam" id="PF00300">
    <property type="entry name" value="His_Phos_1"/>
    <property type="match status" value="2"/>
</dbReference>
<dbReference type="PANTHER" id="PTHR48100">
    <property type="entry name" value="BROAD-SPECIFICITY PHOSPHATASE YOR283W-RELATED"/>
    <property type="match status" value="1"/>
</dbReference>
<dbReference type="InterPro" id="IPR013078">
    <property type="entry name" value="His_Pase_superF_clade-1"/>
</dbReference>
<evidence type="ECO:0000256" key="2">
    <source>
        <dbReference type="PIRSR" id="PIRSR613078-2"/>
    </source>
</evidence>
<dbReference type="CDD" id="cd07067">
    <property type="entry name" value="HP_PGM_like"/>
    <property type="match status" value="2"/>
</dbReference>
<dbReference type="HOGENOM" id="CLU_035286_1_0_3"/>
<reference evidence="3 4" key="1">
    <citation type="journal article" date="2013" name="PLoS ONE">
        <title>Cultivation and Complete Genome Sequencing of Gloeobacter kilaueensis sp. nov., from a Lava Cave in Kilauea Caldera, Hawai'i.</title>
        <authorList>
            <person name="Saw J.H."/>
            <person name="Schatz M."/>
            <person name="Brown M.V."/>
            <person name="Kunkel D.D."/>
            <person name="Foster J.S."/>
            <person name="Shick H."/>
            <person name="Christensen S."/>
            <person name="Hou S."/>
            <person name="Wan X."/>
            <person name="Donachie S.P."/>
        </authorList>
    </citation>
    <scope>NUCLEOTIDE SEQUENCE [LARGE SCALE GENOMIC DNA]</scope>
    <source>
        <strain evidence="4">JS</strain>
    </source>
</reference>
<dbReference type="STRING" id="1183438.GKIL_2216"/>
<dbReference type="GO" id="GO:0016853">
    <property type="term" value="F:isomerase activity"/>
    <property type="evidence" value="ECO:0007669"/>
    <property type="project" value="UniProtKB-KW"/>
</dbReference>
<keyword evidence="3" id="KW-0413">Isomerase</keyword>
<feature type="active site" description="Tele-phosphohistidine intermediate" evidence="1">
    <location>
        <position position="8"/>
    </location>
</feature>
<dbReference type="EMBL" id="CP003587">
    <property type="protein sequence ID" value="AGY58462.1"/>
    <property type="molecule type" value="Genomic_DNA"/>
</dbReference>
<protein>
    <submittedName>
        <fullName evidence="3">Phosphoglycerate mutase</fullName>
        <ecNumber evidence="3">5.4.2.-</ecNumber>
    </submittedName>
</protein>
<sequence length="427" mass="47154">MRVVLVRHGQSTWNVQGLVQGRTDLSELTEKGVEQARAAAAALKNVAFDRVFSSPLKRARQTTEILLSERPELAVTFDNRLLEIDLPGWEGLNHVQLAEHFAEQHTTWRTAPEKLLLGNFAPLPALWQQAGQFWQALLESCDGGCVLVVAHNAINKALLATALGLPPRAYPLLLQSNTGISVLNFDKSGYAQLESLNLTAHTGSPLPPFKRGVRLLLVRHGETEWNRQERFQGQIDVPLNAQGQWQAEQAAYFLKEVAIQRAFSSPLLRPRSTAEAILRFHHEVRLELVDALQEISHGQWEGKFRHQIEALFPGQLDQWQREPHTVQMPEGENLAQVWTRAWAAWQQIAQTVGEGTALVVAHDAINKAIVAATLGAGPEDFWRFKQGNGSVTVIDYPDGPTGRPQLSAANITSHLGGVLDCTAAGAL</sequence>
<name>U5QHL5_GLOK1</name>
<evidence type="ECO:0000313" key="4">
    <source>
        <dbReference type="Proteomes" id="UP000017396"/>
    </source>
</evidence>
<evidence type="ECO:0000313" key="3">
    <source>
        <dbReference type="EMBL" id="AGY58462.1"/>
    </source>
</evidence>
<accession>U5QHL5</accession>
<dbReference type="Proteomes" id="UP000017396">
    <property type="component" value="Chromosome"/>
</dbReference>
<dbReference type="PATRIC" id="fig|1183438.3.peg.2175"/>
<dbReference type="AlphaFoldDB" id="U5QHL5"/>
<dbReference type="InterPro" id="IPR001345">
    <property type="entry name" value="PG/BPGM_mutase_AS"/>
</dbReference>
<dbReference type="OrthoDB" id="9781415at2"/>
<dbReference type="EC" id="5.4.2.-" evidence="3"/>
<dbReference type="eggNOG" id="COG0406">
    <property type="taxonomic scope" value="Bacteria"/>
</dbReference>
<dbReference type="GO" id="GO:0016791">
    <property type="term" value="F:phosphatase activity"/>
    <property type="evidence" value="ECO:0007669"/>
    <property type="project" value="TreeGrafter"/>
</dbReference>
<dbReference type="KEGG" id="glj:GKIL_2216"/>
<dbReference type="InterPro" id="IPR050275">
    <property type="entry name" value="PGM_Phosphatase"/>
</dbReference>
<dbReference type="SUPFAM" id="SSF53254">
    <property type="entry name" value="Phosphoglycerate mutase-like"/>
    <property type="match status" value="2"/>
</dbReference>
<gene>
    <name evidence="3" type="primary">gpmB</name>
    <name evidence="3" type="ORF">GKIL_2216</name>
</gene>
<dbReference type="InterPro" id="IPR029033">
    <property type="entry name" value="His_PPase_superfam"/>
</dbReference>
<feature type="active site" description="Proton donor/acceptor" evidence="1">
    <location>
        <position position="83"/>
    </location>
</feature>
<dbReference type="Gene3D" id="3.40.50.1240">
    <property type="entry name" value="Phosphoglycerate mutase-like"/>
    <property type="match status" value="2"/>
</dbReference>
<dbReference type="SMART" id="SM00855">
    <property type="entry name" value="PGAM"/>
    <property type="match status" value="2"/>
</dbReference>
<dbReference type="PANTHER" id="PTHR48100:SF10">
    <property type="entry name" value="2-CARBOXY-D-ARABINITOL-1-PHOSPHATASE-RELATED"/>
    <property type="match status" value="1"/>
</dbReference>
<dbReference type="PROSITE" id="PS00175">
    <property type="entry name" value="PG_MUTASE"/>
    <property type="match status" value="2"/>
</dbReference>
<organism evidence="3 4">
    <name type="scientific">Gloeobacter kilaueensis (strain ATCC BAA-2537 / CCAP 1431/1 / ULC 316 / JS1)</name>
    <dbReference type="NCBI Taxonomy" id="1183438"/>
    <lineage>
        <taxon>Bacteria</taxon>
        <taxon>Bacillati</taxon>
        <taxon>Cyanobacteriota</taxon>
        <taxon>Cyanophyceae</taxon>
        <taxon>Gloeobacterales</taxon>
        <taxon>Gloeobacteraceae</taxon>
        <taxon>Gloeobacter</taxon>
    </lineage>
</organism>
<feature type="binding site" evidence="2">
    <location>
        <begin position="7"/>
        <end position="14"/>
    </location>
    <ligand>
        <name>substrate</name>
    </ligand>
</feature>
<evidence type="ECO:0000256" key="1">
    <source>
        <dbReference type="PIRSR" id="PIRSR613078-1"/>
    </source>
</evidence>
<keyword evidence="4" id="KW-1185">Reference proteome</keyword>
<proteinExistence type="predicted"/>
<dbReference type="RefSeq" id="WP_023173618.1">
    <property type="nucleotide sequence ID" value="NC_022600.1"/>
</dbReference>